<dbReference type="RefSeq" id="WP_339441362.1">
    <property type="nucleotide sequence ID" value="NZ_JBBHKQ010000002.1"/>
</dbReference>
<dbReference type="Gene3D" id="3.40.190.10">
    <property type="entry name" value="Periplasmic binding protein-like II"/>
    <property type="match status" value="2"/>
</dbReference>
<protein>
    <submittedName>
        <fullName evidence="6">LysR substrate-binding domain-containing protein</fullName>
    </submittedName>
</protein>
<dbReference type="InterPro" id="IPR058163">
    <property type="entry name" value="LysR-type_TF_proteobact-type"/>
</dbReference>
<comment type="caution">
    <text evidence="6">The sequence shown here is derived from an EMBL/GenBank/DDBJ whole genome shotgun (WGS) entry which is preliminary data.</text>
</comment>
<sequence length="299" mass="32617">MDQSRRKLPPLNALRAFEASGRRLNFRAAADELFVTQGAVAQQVRALEDHLGLTLFHRLPRGLALTSQGAGYLSEVTRAFDTLGEATGRLLDRPEAVTISVTPTVAAKLLIPRLAKLQADLSGIELRTVATEAISDFDRDNVDIAVRLTRPPFPSTLEAKLLFRQELVAVASPYLVGERVLPLTSEQLREMPLLHDAHNHWPELLGAKVKLPGAMFNQTALALDAALAGQGVALACRAFVASDIAAGRLVQVAEPTITIEPDYYLVRKRSTSPRKAADAVWEWCSERLLLPEMKSASDG</sequence>
<evidence type="ECO:0000259" key="5">
    <source>
        <dbReference type="PROSITE" id="PS50931"/>
    </source>
</evidence>
<proteinExistence type="inferred from homology"/>
<dbReference type="InterPro" id="IPR000847">
    <property type="entry name" value="LysR_HTH_N"/>
</dbReference>
<dbReference type="Gene3D" id="1.10.10.10">
    <property type="entry name" value="Winged helix-like DNA-binding domain superfamily/Winged helix DNA-binding domain"/>
    <property type="match status" value="1"/>
</dbReference>
<dbReference type="PROSITE" id="PS50931">
    <property type="entry name" value="HTH_LYSR"/>
    <property type="match status" value="1"/>
</dbReference>
<keyword evidence="4" id="KW-0804">Transcription</keyword>
<dbReference type="InterPro" id="IPR005119">
    <property type="entry name" value="LysR_subst-bd"/>
</dbReference>
<reference evidence="6 7" key="1">
    <citation type="submission" date="2024-03" db="EMBL/GenBank/DDBJ databases">
        <title>Reference genomes for the five species model microbial community.</title>
        <authorList>
            <person name="Padfield D."/>
        </authorList>
    </citation>
    <scope>NUCLEOTIDE SEQUENCE [LARGE SCALE GENOMIC DNA]</scope>
    <source>
        <strain evidence="6 7">AB1</strain>
    </source>
</reference>
<feature type="domain" description="HTH lysR-type" evidence="5">
    <location>
        <begin position="9"/>
        <end position="66"/>
    </location>
</feature>
<dbReference type="AlphaFoldDB" id="A0ABD5JZH3"/>
<keyword evidence="3" id="KW-0238">DNA-binding</keyword>
<dbReference type="PRINTS" id="PR00039">
    <property type="entry name" value="HTHLYSR"/>
</dbReference>
<dbReference type="InterPro" id="IPR036388">
    <property type="entry name" value="WH-like_DNA-bd_sf"/>
</dbReference>
<keyword evidence="2" id="KW-0805">Transcription regulation</keyword>
<dbReference type="Proteomes" id="UP001362311">
    <property type="component" value="Unassembled WGS sequence"/>
</dbReference>
<evidence type="ECO:0000313" key="6">
    <source>
        <dbReference type="EMBL" id="MEJ5902125.1"/>
    </source>
</evidence>
<evidence type="ECO:0000256" key="2">
    <source>
        <dbReference type="ARBA" id="ARBA00023015"/>
    </source>
</evidence>
<organism evidence="6 7">
    <name type="scientific">Ochrobactrum teleogrylli</name>
    <dbReference type="NCBI Taxonomy" id="2479765"/>
    <lineage>
        <taxon>Bacteria</taxon>
        <taxon>Pseudomonadati</taxon>
        <taxon>Pseudomonadota</taxon>
        <taxon>Alphaproteobacteria</taxon>
        <taxon>Hyphomicrobiales</taxon>
        <taxon>Brucellaceae</taxon>
        <taxon>Brucella/Ochrobactrum group</taxon>
        <taxon>Ochrobactrum</taxon>
    </lineage>
</organism>
<dbReference type="SUPFAM" id="SSF46785">
    <property type="entry name" value="Winged helix' DNA-binding domain"/>
    <property type="match status" value="1"/>
</dbReference>
<name>A0ABD5JZH3_9HYPH</name>
<dbReference type="PANTHER" id="PTHR30537">
    <property type="entry name" value="HTH-TYPE TRANSCRIPTIONAL REGULATOR"/>
    <property type="match status" value="1"/>
</dbReference>
<evidence type="ECO:0000256" key="4">
    <source>
        <dbReference type="ARBA" id="ARBA00023163"/>
    </source>
</evidence>
<gene>
    <name evidence="6" type="ORF">WIX40_18665</name>
</gene>
<accession>A0ABD5JZH3</accession>
<evidence type="ECO:0000256" key="1">
    <source>
        <dbReference type="ARBA" id="ARBA00009437"/>
    </source>
</evidence>
<dbReference type="Pfam" id="PF00126">
    <property type="entry name" value="HTH_1"/>
    <property type="match status" value="1"/>
</dbReference>
<comment type="similarity">
    <text evidence="1">Belongs to the LysR transcriptional regulatory family.</text>
</comment>
<evidence type="ECO:0000256" key="3">
    <source>
        <dbReference type="ARBA" id="ARBA00023125"/>
    </source>
</evidence>
<dbReference type="InterPro" id="IPR036390">
    <property type="entry name" value="WH_DNA-bd_sf"/>
</dbReference>
<dbReference type="PANTHER" id="PTHR30537:SF79">
    <property type="entry name" value="TRANSCRIPTIONAL REGULATOR-RELATED"/>
    <property type="match status" value="1"/>
</dbReference>
<dbReference type="GO" id="GO:0003677">
    <property type="term" value="F:DNA binding"/>
    <property type="evidence" value="ECO:0007669"/>
    <property type="project" value="UniProtKB-KW"/>
</dbReference>
<evidence type="ECO:0000313" key="7">
    <source>
        <dbReference type="Proteomes" id="UP001362311"/>
    </source>
</evidence>
<dbReference type="EMBL" id="JBBHKQ010000002">
    <property type="protein sequence ID" value="MEJ5902125.1"/>
    <property type="molecule type" value="Genomic_DNA"/>
</dbReference>
<dbReference type="Pfam" id="PF03466">
    <property type="entry name" value="LysR_substrate"/>
    <property type="match status" value="1"/>
</dbReference>
<dbReference type="SUPFAM" id="SSF53850">
    <property type="entry name" value="Periplasmic binding protein-like II"/>
    <property type="match status" value="1"/>
</dbReference>